<dbReference type="Proteomes" id="UP001055247">
    <property type="component" value="Unassembled WGS sequence"/>
</dbReference>
<feature type="chain" id="PRO_5043730494" evidence="1">
    <location>
        <begin position="29"/>
        <end position="147"/>
    </location>
</feature>
<evidence type="ECO:0000313" key="2">
    <source>
        <dbReference type="EMBL" id="GJD87708.1"/>
    </source>
</evidence>
<comment type="caution">
    <text evidence="2">The sequence shown here is derived from an EMBL/GenBank/DDBJ whole genome shotgun (WGS) entry which is preliminary data.</text>
</comment>
<reference evidence="2" key="1">
    <citation type="journal article" date="2016" name="Front. Microbiol.">
        <title>Genome Sequence of the Piezophilic, Mesophilic Sulfate-Reducing Bacterium Desulfovibrio indicus J2T.</title>
        <authorList>
            <person name="Cao J."/>
            <person name="Maignien L."/>
            <person name="Shao Z."/>
            <person name="Alain K."/>
            <person name="Jebbar M."/>
        </authorList>
    </citation>
    <scope>NUCLEOTIDE SEQUENCE</scope>
    <source>
        <strain evidence="2">DSM 16372</strain>
    </source>
</reference>
<feature type="signal peptide" evidence="1">
    <location>
        <begin position="1"/>
        <end position="28"/>
    </location>
</feature>
<keyword evidence="1" id="KW-0732">Signal</keyword>
<accession>A0AAV4ZII5</accession>
<protein>
    <submittedName>
        <fullName evidence="2">Uncharacterized protein</fullName>
    </submittedName>
</protein>
<organism evidence="2 3">
    <name type="scientific">Methylobacterium hispanicum</name>
    <dbReference type="NCBI Taxonomy" id="270350"/>
    <lineage>
        <taxon>Bacteria</taxon>
        <taxon>Pseudomonadati</taxon>
        <taxon>Pseudomonadota</taxon>
        <taxon>Alphaproteobacteria</taxon>
        <taxon>Hyphomicrobiales</taxon>
        <taxon>Methylobacteriaceae</taxon>
        <taxon>Methylobacterium</taxon>
    </lineage>
</organism>
<gene>
    <name evidence="2" type="ORF">BHAOGJBA_1213</name>
</gene>
<proteinExistence type="predicted"/>
<evidence type="ECO:0000313" key="3">
    <source>
        <dbReference type="Proteomes" id="UP001055247"/>
    </source>
</evidence>
<reference evidence="2" key="2">
    <citation type="submission" date="2021-08" db="EMBL/GenBank/DDBJ databases">
        <authorList>
            <person name="Tani A."/>
            <person name="Ola A."/>
            <person name="Ogura Y."/>
            <person name="Katsura K."/>
            <person name="Hayashi T."/>
        </authorList>
    </citation>
    <scope>NUCLEOTIDE SEQUENCE</scope>
    <source>
        <strain evidence="2">DSM 16372</strain>
    </source>
</reference>
<keyword evidence="3" id="KW-1185">Reference proteome</keyword>
<sequence>MRQLHASLLALPLALAAMMPASSLPASAQNVAGRYAALSTGDAPARPSASASASPSPSPISCRILNKRNGSQEALIFRLTAKDPVEGNAHLAAWALSEGKMINVVTWRELNMKRDDVVELTVFSTNELSDLSLFGKVTLNERVANCY</sequence>
<dbReference type="EMBL" id="BPQO01000004">
    <property type="protein sequence ID" value="GJD87708.1"/>
    <property type="molecule type" value="Genomic_DNA"/>
</dbReference>
<name>A0AAV4ZII5_9HYPH</name>
<evidence type="ECO:0000256" key="1">
    <source>
        <dbReference type="SAM" id="SignalP"/>
    </source>
</evidence>
<dbReference type="AlphaFoldDB" id="A0AAV4ZII5"/>
<dbReference type="RefSeq" id="WP_238229704.1">
    <property type="nucleotide sequence ID" value="NZ_BPQO01000004.1"/>
</dbReference>